<dbReference type="EMBL" id="JAUZQC010000014">
    <property type="protein sequence ID" value="KAK5860092.1"/>
    <property type="molecule type" value="Genomic_DNA"/>
</dbReference>
<sequence length="95" mass="11152">MQVPLILEQRARAPEEDELKVVLESLGEEHHIAQQRELQLYWQQRFVYHCHHVVLEPQDAVIDVEFCQLLLVYAHLLLSLQADETVLHFLPCEVA</sequence>
<gene>
    <name evidence="1" type="ORF">PBY51_021593</name>
</gene>
<evidence type="ECO:0000313" key="1">
    <source>
        <dbReference type="EMBL" id="KAK5860092.1"/>
    </source>
</evidence>
<keyword evidence="2" id="KW-1185">Reference proteome</keyword>
<organism evidence="1 2">
    <name type="scientific">Eleginops maclovinus</name>
    <name type="common">Patagonian blennie</name>
    <name type="synonym">Eleginus maclovinus</name>
    <dbReference type="NCBI Taxonomy" id="56733"/>
    <lineage>
        <taxon>Eukaryota</taxon>
        <taxon>Metazoa</taxon>
        <taxon>Chordata</taxon>
        <taxon>Craniata</taxon>
        <taxon>Vertebrata</taxon>
        <taxon>Euteleostomi</taxon>
        <taxon>Actinopterygii</taxon>
        <taxon>Neopterygii</taxon>
        <taxon>Teleostei</taxon>
        <taxon>Neoteleostei</taxon>
        <taxon>Acanthomorphata</taxon>
        <taxon>Eupercaria</taxon>
        <taxon>Perciformes</taxon>
        <taxon>Notothenioidei</taxon>
        <taxon>Eleginopidae</taxon>
        <taxon>Eleginops</taxon>
    </lineage>
</organism>
<comment type="caution">
    <text evidence="1">The sequence shown here is derived from an EMBL/GenBank/DDBJ whole genome shotgun (WGS) entry which is preliminary data.</text>
</comment>
<name>A0AAN7XFU3_ELEMC</name>
<reference evidence="1 2" key="1">
    <citation type="journal article" date="2023" name="Genes (Basel)">
        <title>Chromosome-Level Genome Assembly and Circadian Gene Repertoire of the Patagonia Blennie Eleginops maclovinus-The Closest Ancestral Proxy of Antarctic Cryonotothenioids.</title>
        <authorList>
            <person name="Cheng C.C."/>
            <person name="Rivera-Colon A.G."/>
            <person name="Minhas B.F."/>
            <person name="Wilson L."/>
            <person name="Rayamajhi N."/>
            <person name="Vargas-Chacoff L."/>
            <person name="Catchen J.M."/>
        </authorList>
    </citation>
    <scope>NUCLEOTIDE SEQUENCE [LARGE SCALE GENOMIC DNA]</scope>
    <source>
        <strain evidence="1">JMC-PN-2008</strain>
    </source>
</reference>
<proteinExistence type="predicted"/>
<protein>
    <submittedName>
        <fullName evidence="1">Uncharacterized protein</fullName>
    </submittedName>
</protein>
<reference evidence="1 2" key="2">
    <citation type="journal article" date="2023" name="Mol. Biol. Evol.">
        <title>Genomics of Secondarily Temperate Adaptation in the Only Non-Antarctic Icefish.</title>
        <authorList>
            <person name="Rivera-Colon A.G."/>
            <person name="Rayamajhi N."/>
            <person name="Minhas B.F."/>
            <person name="Madrigal G."/>
            <person name="Bilyk K.T."/>
            <person name="Yoon V."/>
            <person name="Hune M."/>
            <person name="Gregory S."/>
            <person name="Cheng C.H.C."/>
            <person name="Catchen J.M."/>
        </authorList>
    </citation>
    <scope>NUCLEOTIDE SEQUENCE [LARGE SCALE GENOMIC DNA]</scope>
    <source>
        <strain evidence="1">JMC-PN-2008</strain>
    </source>
</reference>
<accession>A0AAN7XFU3</accession>
<evidence type="ECO:0000313" key="2">
    <source>
        <dbReference type="Proteomes" id="UP001346869"/>
    </source>
</evidence>
<dbReference type="AlphaFoldDB" id="A0AAN7XFU3"/>
<dbReference type="Proteomes" id="UP001346869">
    <property type="component" value="Unassembled WGS sequence"/>
</dbReference>